<dbReference type="NCBIfam" id="TIGR01488">
    <property type="entry name" value="HAD-SF-IB"/>
    <property type="match status" value="1"/>
</dbReference>
<dbReference type="SFLD" id="SFLDS00003">
    <property type="entry name" value="Haloacid_Dehalogenase"/>
    <property type="match status" value="1"/>
</dbReference>
<evidence type="ECO:0000256" key="2">
    <source>
        <dbReference type="ARBA" id="ARBA00005135"/>
    </source>
</evidence>
<comment type="cofactor">
    <cofactor evidence="1">
        <name>Mg(2+)</name>
        <dbReference type="ChEBI" id="CHEBI:18420"/>
    </cofactor>
</comment>
<evidence type="ECO:0000256" key="3">
    <source>
        <dbReference type="ARBA" id="ARBA00009184"/>
    </source>
</evidence>
<comment type="catalytic activity">
    <reaction evidence="13">
        <text>O-phospho-D-serine + H2O = D-serine + phosphate</text>
        <dbReference type="Rhea" id="RHEA:24873"/>
        <dbReference type="ChEBI" id="CHEBI:15377"/>
        <dbReference type="ChEBI" id="CHEBI:35247"/>
        <dbReference type="ChEBI" id="CHEBI:43474"/>
        <dbReference type="ChEBI" id="CHEBI:58680"/>
        <dbReference type="EC" id="3.1.3.3"/>
    </reaction>
</comment>
<dbReference type="STRING" id="161398.PP2015_2483"/>
<feature type="active site" description="Proton donor" evidence="14">
    <location>
        <position position="155"/>
    </location>
</feature>
<dbReference type="Proteomes" id="UP000061457">
    <property type="component" value="Chromosome I"/>
</dbReference>
<evidence type="ECO:0000313" key="16">
    <source>
        <dbReference type="Proteomes" id="UP000061457"/>
    </source>
</evidence>
<dbReference type="PATRIC" id="fig|161398.10.peg.2538"/>
<keyword evidence="8" id="KW-0378">Hydrolase</keyword>
<keyword evidence="10" id="KW-0718">Serine biosynthesis</keyword>
<evidence type="ECO:0000256" key="4">
    <source>
        <dbReference type="ARBA" id="ARBA00012640"/>
    </source>
</evidence>
<keyword evidence="6" id="KW-0028">Amino-acid biosynthesis</keyword>
<dbReference type="GO" id="GO:0005737">
    <property type="term" value="C:cytoplasm"/>
    <property type="evidence" value="ECO:0007669"/>
    <property type="project" value="TreeGrafter"/>
</dbReference>
<dbReference type="AlphaFoldDB" id="A0A0S2K4I5"/>
<gene>
    <name evidence="15" type="ORF">PP2015_2483</name>
</gene>
<feature type="active site" description="Nucleophile" evidence="14">
    <location>
        <position position="153"/>
    </location>
</feature>
<dbReference type="SFLD" id="SFLDG01137">
    <property type="entry name" value="C1.6.1:_Phosphoserine_Phosphat"/>
    <property type="match status" value="1"/>
</dbReference>
<evidence type="ECO:0000256" key="13">
    <source>
        <dbReference type="ARBA" id="ARBA00048523"/>
    </source>
</evidence>
<evidence type="ECO:0000256" key="7">
    <source>
        <dbReference type="ARBA" id="ARBA00022723"/>
    </source>
</evidence>
<proteinExistence type="inferred from homology"/>
<dbReference type="EC" id="3.1.3.3" evidence="4"/>
<dbReference type="InterPro" id="IPR023214">
    <property type="entry name" value="HAD_sf"/>
</dbReference>
<dbReference type="InterPro" id="IPR036412">
    <property type="entry name" value="HAD-like_sf"/>
</dbReference>
<dbReference type="UniPathway" id="UPA00135">
    <property type="reaction ID" value="UER00198"/>
</dbReference>
<evidence type="ECO:0000256" key="14">
    <source>
        <dbReference type="PIRSR" id="PIRSR604469-1"/>
    </source>
</evidence>
<protein>
    <recommendedName>
        <fullName evidence="5">Phosphoserine phosphatase</fullName>
        <ecNumber evidence="4">3.1.3.3</ecNumber>
    </recommendedName>
    <alternativeName>
        <fullName evidence="11">O-phosphoserine phosphohydrolase</fullName>
    </alternativeName>
</protein>
<name>A0A0S2K4I5_9GAMM</name>
<evidence type="ECO:0000256" key="5">
    <source>
        <dbReference type="ARBA" id="ARBA00015196"/>
    </source>
</evidence>
<evidence type="ECO:0000256" key="12">
    <source>
        <dbReference type="ARBA" id="ARBA00048138"/>
    </source>
</evidence>
<evidence type="ECO:0000256" key="1">
    <source>
        <dbReference type="ARBA" id="ARBA00001946"/>
    </source>
</evidence>
<evidence type="ECO:0000256" key="6">
    <source>
        <dbReference type="ARBA" id="ARBA00022605"/>
    </source>
</evidence>
<dbReference type="KEGG" id="pphe:PP2015_2483"/>
<dbReference type="SFLD" id="SFLDG01136">
    <property type="entry name" value="C1.6:_Phosphoserine_Phosphatas"/>
    <property type="match status" value="1"/>
</dbReference>
<dbReference type="NCBIfam" id="TIGR00338">
    <property type="entry name" value="serB"/>
    <property type="match status" value="1"/>
</dbReference>
<keyword evidence="7" id="KW-0479">Metal-binding</keyword>
<comment type="pathway">
    <text evidence="2">Amino-acid biosynthesis; L-serine biosynthesis; L-serine from 3-phospho-D-glycerate: step 3/3.</text>
</comment>
<evidence type="ECO:0000256" key="8">
    <source>
        <dbReference type="ARBA" id="ARBA00022801"/>
    </source>
</evidence>
<accession>A0A0S2K4I5</accession>
<dbReference type="SUPFAM" id="SSF56784">
    <property type="entry name" value="HAD-like"/>
    <property type="match status" value="1"/>
</dbReference>
<dbReference type="PANTHER" id="PTHR43344:SF2">
    <property type="entry name" value="PHOSPHOSERINE PHOSPHATASE"/>
    <property type="match status" value="1"/>
</dbReference>
<dbReference type="GO" id="GO:0036424">
    <property type="term" value="F:L-phosphoserine phosphatase activity"/>
    <property type="evidence" value="ECO:0007669"/>
    <property type="project" value="InterPro"/>
</dbReference>
<dbReference type="InterPro" id="IPR050582">
    <property type="entry name" value="HAD-like_SerB"/>
</dbReference>
<dbReference type="SFLD" id="SFLDF00029">
    <property type="entry name" value="phosphoserine_phosphatase"/>
    <property type="match status" value="1"/>
</dbReference>
<dbReference type="Gene3D" id="3.40.50.1000">
    <property type="entry name" value="HAD superfamily/HAD-like"/>
    <property type="match status" value="1"/>
</dbReference>
<dbReference type="GO" id="GO:0000287">
    <property type="term" value="F:magnesium ion binding"/>
    <property type="evidence" value="ECO:0007669"/>
    <property type="project" value="TreeGrafter"/>
</dbReference>
<dbReference type="Pfam" id="PF00702">
    <property type="entry name" value="Hydrolase"/>
    <property type="match status" value="1"/>
</dbReference>
<dbReference type="EMBL" id="CP013187">
    <property type="protein sequence ID" value="ALO42975.1"/>
    <property type="molecule type" value="Genomic_DNA"/>
</dbReference>
<keyword evidence="16" id="KW-1185">Reference proteome</keyword>
<reference evidence="15 16" key="1">
    <citation type="submission" date="2015-11" db="EMBL/GenBank/DDBJ databases">
        <authorList>
            <person name="Zhang Y."/>
            <person name="Guo Z."/>
        </authorList>
    </citation>
    <scope>NUCLEOTIDE SEQUENCE [LARGE SCALE GENOMIC DNA]</scope>
    <source>
        <strain evidence="15 16">KCTC 12086</strain>
    </source>
</reference>
<evidence type="ECO:0000256" key="9">
    <source>
        <dbReference type="ARBA" id="ARBA00022842"/>
    </source>
</evidence>
<dbReference type="GO" id="GO:0006564">
    <property type="term" value="P:L-serine biosynthetic process"/>
    <property type="evidence" value="ECO:0007669"/>
    <property type="project" value="UniProtKB-KW"/>
</dbReference>
<comment type="similarity">
    <text evidence="3">Belongs to the HAD-like hydrolase superfamily. SerB family.</text>
</comment>
<keyword evidence="9" id="KW-0460">Magnesium</keyword>
<organism evidence="15 16">
    <name type="scientific">Pseudoalteromonas phenolica</name>
    <dbReference type="NCBI Taxonomy" id="161398"/>
    <lineage>
        <taxon>Bacteria</taxon>
        <taxon>Pseudomonadati</taxon>
        <taxon>Pseudomonadota</taxon>
        <taxon>Gammaproteobacteria</taxon>
        <taxon>Alteromonadales</taxon>
        <taxon>Pseudoalteromonadaceae</taxon>
        <taxon>Pseudoalteromonas</taxon>
    </lineage>
</organism>
<comment type="catalytic activity">
    <reaction evidence="12">
        <text>O-phospho-L-serine + H2O = L-serine + phosphate</text>
        <dbReference type="Rhea" id="RHEA:21208"/>
        <dbReference type="ChEBI" id="CHEBI:15377"/>
        <dbReference type="ChEBI" id="CHEBI:33384"/>
        <dbReference type="ChEBI" id="CHEBI:43474"/>
        <dbReference type="ChEBI" id="CHEBI:57524"/>
        <dbReference type="EC" id="3.1.3.3"/>
    </reaction>
</comment>
<sequence length="356" mass="38798">MLTAFWNDVTNALLLNLELTMAGIRFNLTPQLPLTDLCTLAKWYQIENDHLVEQASESSQLGEDFIVFFGAQADTQFLQSAIEFIGEANINAVSLYQPAVQLAPALAFHVKAQFDDLKAYKKQLRSFAAEHGFEGAYLSKPASLSQPGLLIMDMDSTAIEIECIDEIARLADVYDEVASVTAMAMAGQLGFSESLYQRVAKLEGIELSLIQQLKDNLPLMEGIQDLCHTLKVHNWQLVLASGGFTWFAEALQAPLSLDAFYANELEIKEARLTGKVLGGVVDAQKKADILAMTRTQLGFAKQQTIAIGDGANDLVMMAEAGTGVAIHGKPKVVENADAAICHGSLLQLLYFIALPK</sequence>
<evidence type="ECO:0000256" key="10">
    <source>
        <dbReference type="ARBA" id="ARBA00023299"/>
    </source>
</evidence>
<dbReference type="PANTHER" id="PTHR43344">
    <property type="entry name" value="PHOSPHOSERINE PHOSPHATASE"/>
    <property type="match status" value="1"/>
</dbReference>
<evidence type="ECO:0000313" key="15">
    <source>
        <dbReference type="EMBL" id="ALO42975.1"/>
    </source>
</evidence>
<evidence type="ECO:0000256" key="11">
    <source>
        <dbReference type="ARBA" id="ARBA00031693"/>
    </source>
</evidence>
<dbReference type="InterPro" id="IPR004469">
    <property type="entry name" value="PSP"/>
</dbReference>